<dbReference type="GO" id="GO:0005886">
    <property type="term" value="C:plasma membrane"/>
    <property type="evidence" value="ECO:0007669"/>
    <property type="project" value="UniProtKB-SubCell"/>
</dbReference>
<comment type="similarity">
    <text evidence="7">Belongs to the binding-protein-dependent transport system permease family.</text>
</comment>
<feature type="transmembrane region" description="Helical" evidence="7">
    <location>
        <begin position="290"/>
        <end position="308"/>
    </location>
</feature>
<feature type="domain" description="ABC transmembrane type-1" evidence="8">
    <location>
        <begin position="109"/>
        <end position="309"/>
    </location>
</feature>
<evidence type="ECO:0000259" key="8">
    <source>
        <dbReference type="PROSITE" id="PS50928"/>
    </source>
</evidence>
<evidence type="ECO:0000256" key="6">
    <source>
        <dbReference type="ARBA" id="ARBA00023136"/>
    </source>
</evidence>
<feature type="transmembrane region" description="Helical" evidence="7">
    <location>
        <begin position="113"/>
        <end position="136"/>
    </location>
</feature>
<dbReference type="Gene3D" id="1.10.3720.10">
    <property type="entry name" value="MetI-like"/>
    <property type="match status" value="1"/>
</dbReference>
<feature type="transmembrane region" description="Helical" evidence="7">
    <location>
        <begin position="247"/>
        <end position="270"/>
    </location>
</feature>
<keyword evidence="3" id="KW-1003">Cell membrane</keyword>
<evidence type="ECO:0000313" key="10">
    <source>
        <dbReference type="Proteomes" id="UP001596442"/>
    </source>
</evidence>
<organism evidence="9 10">
    <name type="scientific">Halorubrum tibetense</name>
    <dbReference type="NCBI Taxonomy" id="175631"/>
    <lineage>
        <taxon>Archaea</taxon>
        <taxon>Methanobacteriati</taxon>
        <taxon>Methanobacteriota</taxon>
        <taxon>Stenosarchaea group</taxon>
        <taxon>Halobacteria</taxon>
        <taxon>Halobacteriales</taxon>
        <taxon>Haloferacaceae</taxon>
        <taxon>Halorubrum</taxon>
    </lineage>
</organism>
<reference evidence="9 10" key="1">
    <citation type="journal article" date="2019" name="Int. J. Syst. Evol. Microbiol.">
        <title>The Global Catalogue of Microorganisms (GCM) 10K type strain sequencing project: providing services to taxonomists for standard genome sequencing and annotation.</title>
        <authorList>
            <consortium name="The Broad Institute Genomics Platform"/>
            <consortium name="The Broad Institute Genome Sequencing Center for Infectious Disease"/>
            <person name="Wu L."/>
            <person name="Ma J."/>
        </authorList>
    </citation>
    <scope>NUCLEOTIDE SEQUENCE [LARGE SCALE GENOMIC DNA]</scope>
    <source>
        <strain evidence="9 10">CGMCC 1.3239</strain>
    </source>
</reference>
<dbReference type="PANTHER" id="PTHR43163">
    <property type="entry name" value="DIPEPTIDE TRANSPORT SYSTEM PERMEASE PROTEIN DPPB-RELATED"/>
    <property type="match status" value="1"/>
</dbReference>
<dbReference type="AlphaFoldDB" id="A0ABD5S848"/>
<comment type="subcellular location">
    <subcellularLocation>
        <location evidence="1 7">Cell membrane</location>
        <topology evidence="1 7">Multi-pass membrane protein</topology>
    </subcellularLocation>
</comment>
<comment type="caution">
    <text evidence="9">The sequence shown here is derived from an EMBL/GenBank/DDBJ whole genome shotgun (WGS) entry which is preliminary data.</text>
</comment>
<gene>
    <name evidence="9" type="ORF">ACFQEU_03720</name>
</gene>
<evidence type="ECO:0000256" key="7">
    <source>
        <dbReference type="RuleBase" id="RU363032"/>
    </source>
</evidence>
<dbReference type="RefSeq" id="WP_379779405.1">
    <property type="nucleotide sequence ID" value="NZ_JBHSWW010000028.1"/>
</dbReference>
<feature type="transmembrane region" description="Helical" evidence="7">
    <location>
        <begin position="190"/>
        <end position="208"/>
    </location>
</feature>
<dbReference type="PANTHER" id="PTHR43163:SF6">
    <property type="entry name" value="DIPEPTIDE TRANSPORT SYSTEM PERMEASE PROTEIN DPPB-RELATED"/>
    <property type="match status" value="1"/>
</dbReference>
<keyword evidence="10" id="KW-1185">Reference proteome</keyword>
<dbReference type="EMBL" id="JBHSWW010000028">
    <property type="protein sequence ID" value="MFC6752579.1"/>
    <property type="molecule type" value="Genomic_DNA"/>
</dbReference>
<name>A0ABD5S848_9EURY</name>
<sequence length="323" mass="34928">MNVLRILAKRVAMGVVVAWTVLTTVFLLFSLTDDWVLDGQEGLLRFAHRDGAQAEAAVEEMTQQYLASRGLDRPIAEQYVDWMGNMATLDWGYSLSTGEAVAPLLLRATGRTLAYVLPALVVAFGAGLSIGLYAAMNRGSWTGRFGVGIAYLLFAVPGFWVGGMVFSLQWGDHIDRIDPVIAYSPLLYEQLLPVVLTATVLLGGYVSYARAHSLEYVPATFITLVEAKGATRVRVAKHVVRNAAIPFFSMLFTEAVGLLVLAVFVIEVLFGIEGFGLLLLEAVNARDVPVLLGGTVFVIVFGVLGNIVQDVSYAVLDPKVNAV</sequence>
<keyword evidence="5 7" id="KW-1133">Transmembrane helix</keyword>
<evidence type="ECO:0000256" key="3">
    <source>
        <dbReference type="ARBA" id="ARBA00022475"/>
    </source>
</evidence>
<evidence type="ECO:0000256" key="5">
    <source>
        <dbReference type="ARBA" id="ARBA00022989"/>
    </source>
</evidence>
<dbReference type="Proteomes" id="UP001596442">
    <property type="component" value="Unassembled WGS sequence"/>
</dbReference>
<keyword evidence="6 7" id="KW-0472">Membrane</keyword>
<accession>A0ABD5S848</accession>
<protein>
    <submittedName>
        <fullName evidence="9">ABC transporter permease</fullName>
    </submittedName>
</protein>
<proteinExistence type="inferred from homology"/>
<feature type="transmembrane region" description="Helical" evidence="7">
    <location>
        <begin position="12"/>
        <end position="31"/>
    </location>
</feature>
<dbReference type="InterPro" id="IPR035906">
    <property type="entry name" value="MetI-like_sf"/>
</dbReference>
<evidence type="ECO:0000256" key="2">
    <source>
        <dbReference type="ARBA" id="ARBA00022448"/>
    </source>
</evidence>
<dbReference type="Pfam" id="PF00528">
    <property type="entry name" value="BPD_transp_1"/>
    <property type="match status" value="1"/>
</dbReference>
<evidence type="ECO:0000256" key="4">
    <source>
        <dbReference type="ARBA" id="ARBA00022692"/>
    </source>
</evidence>
<keyword evidence="4 7" id="KW-0812">Transmembrane</keyword>
<dbReference type="InterPro" id="IPR000515">
    <property type="entry name" value="MetI-like"/>
</dbReference>
<keyword evidence="2 7" id="KW-0813">Transport</keyword>
<evidence type="ECO:0000256" key="1">
    <source>
        <dbReference type="ARBA" id="ARBA00004651"/>
    </source>
</evidence>
<dbReference type="CDD" id="cd06261">
    <property type="entry name" value="TM_PBP2"/>
    <property type="match status" value="1"/>
</dbReference>
<feature type="transmembrane region" description="Helical" evidence="7">
    <location>
        <begin position="148"/>
        <end position="170"/>
    </location>
</feature>
<evidence type="ECO:0000313" key="9">
    <source>
        <dbReference type="EMBL" id="MFC6752579.1"/>
    </source>
</evidence>
<dbReference type="PROSITE" id="PS50928">
    <property type="entry name" value="ABC_TM1"/>
    <property type="match status" value="1"/>
</dbReference>
<dbReference type="SUPFAM" id="SSF161098">
    <property type="entry name" value="MetI-like"/>
    <property type="match status" value="1"/>
</dbReference>